<dbReference type="AlphaFoldDB" id="A0A455UBH7"/>
<reference evidence="3 4" key="1">
    <citation type="journal article" date="2019" name="Microbiol. Resour. Announc.">
        <title>Complete Genome Sequence of Halomonas sulfidaeris Strain Esulfide1 Isolated from a Metal Sulfide Rock at a Depth of 2,200 Meters, Obtained Using Nanopore Sequencing.</title>
        <authorList>
            <person name="Saito M."/>
            <person name="Nishigata A."/>
            <person name="Galipon J."/>
            <person name="Arakawa K."/>
        </authorList>
    </citation>
    <scope>NUCLEOTIDE SEQUENCE [LARGE SCALE GENOMIC DNA]</scope>
    <source>
        <strain evidence="3 4">ATCC BAA-803</strain>
    </source>
</reference>
<protein>
    <submittedName>
        <fullName evidence="3">Uncharacterized protein</fullName>
    </submittedName>
</protein>
<dbReference type="PANTHER" id="PTHR36251:SF2">
    <property type="entry name" value="GIFSY-2 PROPHAGE HOST SPECIFICITY PROTEIN J, PHAGE LAMBDA"/>
    <property type="match status" value="1"/>
</dbReference>
<organism evidence="3 4">
    <name type="scientific">Vreelandella sulfidaeris</name>
    <dbReference type="NCBI Taxonomy" id="115553"/>
    <lineage>
        <taxon>Bacteria</taxon>
        <taxon>Pseudomonadati</taxon>
        <taxon>Pseudomonadota</taxon>
        <taxon>Gammaproteobacteria</taxon>
        <taxon>Oceanospirillales</taxon>
        <taxon>Halomonadaceae</taxon>
        <taxon>Vreelandella</taxon>
    </lineage>
</organism>
<dbReference type="PANTHER" id="PTHR36251">
    <property type="entry name" value="FELS-1 PROPHAGE HOST SPECIFICITY PROTEIN-RELATED"/>
    <property type="match status" value="1"/>
</dbReference>
<dbReference type="Pfam" id="PF13550">
    <property type="entry name" value="Phage-tail_3"/>
    <property type="match status" value="1"/>
</dbReference>
<accession>A0A455UBH7</accession>
<name>A0A455UBH7_9GAMM</name>
<feature type="domain" description="Tip attachment protein J HDII-ins2" evidence="2">
    <location>
        <begin position="25"/>
        <end position="78"/>
    </location>
</feature>
<evidence type="ECO:0000259" key="1">
    <source>
        <dbReference type="Pfam" id="PF13550"/>
    </source>
</evidence>
<dbReference type="KEGG" id="hsr:HSBAA_29640"/>
<gene>
    <name evidence="3" type="ORF">HSBAA_29640</name>
</gene>
<dbReference type="Pfam" id="PF24801">
    <property type="entry name" value="FNIII-A_GpJ"/>
    <property type="match status" value="1"/>
</dbReference>
<dbReference type="InterPro" id="IPR055385">
    <property type="entry name" value="GpJ_HDII-ins2"/>
</dbReference>
<proteinExistence type="predicted"/>
<dbReference type="InterPro" id="IPR053171">
    <property type="entry name" value="Viral_Tip_Attach_Protein"/>
</dbReference>
<dbReference type="InterPro" id="IPR032876">
    <property type="entry name" value="J_dom"/>
</dbReference>
<feature type="domain" description="Tip attachment protein J" evidence="1">
    <location>
        <begin position="213"/>
        <end position="338"/>
    </location>
</feature>
<evidence type="ECO:0000259" key="2">
    <source>
        <dbReference type="Pfam" id="PF24801"/>
    </source>
</evidence>
<evidence type="ECO:0000313" key="4">
    <source>
        <dbReference type="Proteomes" id="UP000320231"/>
    </source>
</evidence>
<dbReference type="Proteomes" id="UP000320231">
    <property type="component" value="Chromosome"/>
</dbReference>
<dbReference type="EMBL" id="AP019514">
    <property type="protein sequence ID" value="BBI61658.1"/>
    <property type="molecule type" value="Genomic_DNA"/>
</dbReference>
<sequence>MEYKIDWEGASPTILASARYPLSPKVTDKTAQPLRKSYQSGLLSEGVYEIRIRRTSAESTADNILDRVTLTDVGEIISERVRYNFTAYYGVMVRLSDQLSGLPKITAKIKGIKVPHFDWSGKLVKRAWSANPAWITLDMLTNTRYGAGKSVSSIDIRMFVDWAEFCDKNKFYFNGVIDSMTNIWDACQLVLRVGHARFVTIGNMTSVSIYRKSDPVMMFGSGNILEGSLKLEWQNLEDRANEFEIEFYDRENRNKQNTVRVVNEAAIARGEMQRISTTRMVGIDNQRQALFEAHFQKALNEALVMSGSFETTIEALACGVGDVVLLQHDMPEWGESGRIQPGSTRTKIKIDRPLSIPTNPSNFSLLIMHPAVKRGQATISSVVASSKTVYLTGIATSIRAKRFKSGDKDLLILGMNASGGILKSP</sequence>
<evidence type="ECO:0000313" key="3">
    <source>
        <dbReference type="EMBL" id="BBI61658.1"/>
    </source>
</evidence>